<feature type="compositionally biased region" description="Polar residues" evidence="3">
    <location>
        <begin position="98"/>
        <end position="107"/>
    </location>
</feature>
<feature type="compositionally biased region" description="Polar residues" evidence="3">
    <location>
        <begin position="132"/>
        <end position="144"/>
    </location>
</feature>
<dbReference type="SUPFAM" id="SSF109604">
    <property type="entry name" value="HD-domain/PDEase-like"/>
    <property type="match status" value="1"/>
</dbReference>
<dbReference type="PANTHER" id="PTHR11347">
    <property type="entry name" value="CYCLIC NUCLEOTIDE PHOSPHODIESTERASE"/>
    <property type="match status" value="1"/>
</dbReference>
<feature type="compositionally biased region" description="Low complexity" evidence="3">
    <location>
        <begin position="737"/>
        <end position="749"/>
    </location>
</feature>
<feature type="region of interest" description="Disordered" evidence="3">
    <location>
        <begin position="98"/>
        <end position="149"/>
    </location>
</feature>
<dbReference type="GO" id="GO:0046872">
    <property type="term" value="F:metal ion binding"/>
    <property type="evidence" value="ECO:0007669"/>
    <property type="project" value="UniProtKB-KW"/>
</dbReference>
<evidence type="ECO:0000256" key="3">
    <source>
        <dbReference type="SAM" id="MobiDB-lite"/>
    </source>
</evidence>
<dbReference type="InterPro" id="IPR036971">
    <property type="entry name" value="PDEase_catalytic_dom_sf"/>
</dbReference>
<keyword evidence="1" id="KW-0479">Metal-binding</keyword>
<reference evidence="5" key="1">
    <citation type="journal article" date="2020" name="Fungal Divers.">
        <title>Resolving the Mortierellaceae phylogeny through synthesis of multi-gene phylogenetics and phylogenomics.</title>
        <authorList>
            <person name="Vandepol N."/>
            <person name="Liber J."/>
            <person name="Desiro A."/>
            <person name="Na H."/>
            <person name="Kennedy M."/>
            <person name="Barry K."/>
            <person name="Grigoriev I.V."/>
            <person name="Miller A.N."/>
            <person name="O'Donnell K."/>
            <person name="Stajich J.E."/>
            <person name="Bonito G."/>
        </authorList>
    </citation>
    <scope>NUCLEOTIDE SEQUENCE</scope>
    <source>
        <strain evidence="5">CK1249</strain>
    </source>
</reference>
<feature type="compositionally biased region" description="Acidic residues" evidence="3">
    <location>
        <begin position="108"/>
        <end position="118"/>
    </location>
</feature>
<feature type="domain" description="PDEase" evidence="4">
    <location>
        <begin position="1"/>
        <end position="316"/>
    </location>
</feature>
<sequence>PGLNNLFQVNAKTELATVYGETSVLEKYSCSLAMDLVAKHQLFRNIERSPTATLPEGNRATAESMKEAMIKAIMATDMSFHYDMLNNLNTLIECISTPASTPSSSDGEVTETDSDTDESMPPSPLHSHTKDSLTATESPATAQSIAEAADSREAFRERFRCPVAHHRRHFSTSSTASDCSDSTVSTQGSTQTPHSMDGARAPFDLPANLRQSLCNCLLHAADISNAVKPWALCKKWSDLVVEEFFRQGDIEKAQQLPISPYMDRDQHNQPQISLGFCDFVVKPYFETFVEFLPEAAPFLANLMNNRTQWVELQKVELLTTTDSKLTVDTTPGSSEDMRRASSPLPSHLNSVRRVSVAAGVLVLDETRPFRHHHRRLRHPANMDGSQGHSIRKIKRSLSGRSLSSFLRDLHIHPRSIQALSKSGMGQEAIVSILKREAALAGKESSVNLTGSSPSAAMNKGSEGDDGTAALAGSQQSTSWPEDQYPSAGFSLPEHREGYLSPEAIDSCMARYRQRRHGSLQLEDKIPSIRQEFGDGYVQLHHGDYDGDTEHIPEKHIHSAATSPVVPATSPPDASASSSAIHVVNGAATTPCTPTKLEALEHKMLSCHGNQDPAHPLAPLPAPHAVRWRNIVDGVMSSHRRRDASRLGPLDALHGDASKEHAVVPETAAAPVPRHGAPEGKFPRGVCKARTDSAPSIIMTDSAVPEDGPLSCVVGVSPTPKKDGPCKKSKSTLKGTVSISAASAGPAAAH</sequence>
<evidence type="ECO:0000259" key="4">
    <source>
        <dbReference type="PROSITE" id="PS51845"/>
    </source>
</evidence>
<feature type="region of interest" description="Disordered" evidence="3">
    <location>
        <begin position="172"/>
        <end position="195"/>
    </location>
</feature>
<proteinExistence type="predicted"/>
<evidence type="ECO:0000256" key="1">
    <source>
        <dbReference type="ARBA" id="ARBA00022723"/>
    </source>
</evidence>
<protein>
    <submittedName>
        <fullName evidence="5">Calcium/calmodulin-dependent 3',5'-cyclic nucleotide phosphodiesterase 1B</fullName>
    </submittedName>
</protein>
<evidence type="ECO:0000256" key="2">
    <source>
        <dbReference type="ARBA" id="ARBA00022801"/>
    </source>
</evidence>
<feature type="region of interest" description="Disordered" evidence="3">
    <location>
        <begin position="325"/>
        <end position="345"/>
    </location>
</feature>
<accession>A0A9P6LYI9</accession>
<evidence type="ECO:0000313" key="6">
    <source>
        <dbReference type="Proteomes" id="UP000738359"/>
    </source>
</evidence>
<dbReference type="PROSITE" id="PS51845">
    <property type="entry name" value="PDEASE_I_2"/>
    <property type="match status" value="1"/>
</dbReference>
<feature type="non-terminal residue" evidence="5">
    <location>
        <position position="749"/>
    </location>
</feature>
<keyword evidence="2" id="KW-0378">Hydrolase</keyword>
<feature type="compositionally biased region" description="Polar residues" evidence="3">
    <location>
        <begin position="444"/>
        <end position="455"/>
    </location>
</feature>
<dbReference type="InterPro" id="IPR002073">
    <property type="entry name" value="PDEase_catalytic_dom"/>
</dbReference>
<gene>
    <name evidence="5" type="primary">PDE1B</name>
    <name evidence="5" type="ORF">BGZ70_010584</name>
</gene>
<dbReference type="AlphaFoldDB" id="A0A9P6LYI9"/>
<feature type="region of interest" description="Disordered" evidence="3">
    <location>
        <begin position="715"/>
        <end position="749"/>
    </location>
</feature>
<evidence type="ECO:0000313" key="5">
    <source>
        <dbReference type="EMBL" id="KAF9954390.1"/>
    </source>
</evidence>
<dbReference type="Pfam" id="PF00233">
    <property type="entry name" value="PDEase_I"/>
    <property type="match status" value="2"/>
</dbReference>
<dbReference type="EMBL" id="JAAAHY010000973">
    <property type="protein sequence ID" value="KAF9954390.1"/>
    <property type="molecule type" value="Genomic_DNA"/>
</dbReference>
<comment type="caution">
    <text evidence="5">The sequence shown here is derived from an EMBL/GenBank/DDBJ whole genome shotgun (WGS) entry which is preliminary data.</text>
</comment>
<organism evidence="5 6">
    <name type="scientific">Mortierella alpina</name>
    <name type="common">Oleaginous fungus</name>
    <name type="synonym">Mortierella renispora</name>
    <dbReference type="NCBI Taxonomy" id="64518"/>
    <lineage>
        <taxon>Eukaryota</taxon>
        <taxon>Fungi</taxon>
        <taxon>Fungi incertae sedis</taxon>
        <taxon>Mucoromycota</taxon>
        <taxon>Mortierellomycotina</taxon>
        <taxon>Mortierellomycetes</taxon>
        <taxon>Mortierellales</taxon>
        <taxon>Mortierellaceae</taxon>
        <taxon>Mortierella</taxon>
    </lineage>
</organism>
<dbReference type="GO" id="GO:0004114">
    <property type="term" value="F:3',5'-cyclic-nucleotide phosphodiesterase activity"/>
    <property type="evidence" value="ECO:0007669"/>
    <property type="project" value="InterPro"/>
</dbReference>
<dbReference type="OrthoDB" id="546632at2759"/>
<dbReference type="GO" id="GO:0007165">
    <property type="term" value="P:signal transduction"/>
    <property type="evidence" value="ECO:0007669"/>
    <property type="project" value="InterPro"/>
</dbReference>
<name>A0A9P6LYI9_MORAP</name>
<dbReference type="Gene3D" id="1.10.1300.10">
    <property type="entry name" value="3'5'-cyclic nucleotide phosphodiesterase, catalytic domain"/>
    <property type="match status" value="1"/>
</dbReference>
<keyword evidence="6" id="KW-1185">Reference proteome</keyword>
<feature type="region of interest" description="Disordered" evidence="3">
    <location>
        <begin position="442"/>
        <end position="495"/>
    </location>
</feature>
<dbReference type="Proteomes" id="UP000738359">
    <property type="component" value="Unassembled WGS sequence"/>
</dbReference>
<feature type="compositionally biased region" description="Low complexity" evidence="3">
    <location>
        <begin position="172"/>
        <end position="186"/>
    </location>
</feature>